<sequence length="269" mass="29083">MSSSSPSAVATALLAFTTPFVVPPGCPIFRTTSVDISTDYIIAVATVLVADDSSCMPDGWADVVPESLLRFNPGVCPSGWVYHDIADGDATDKFTAYCCDRGYEFHYFKHRTLIQSKIPHACGRWTSRLDSDLGSDTATITSVDIASSTLLVHNAWALTWSASDITNLTPQPPSITHRMLVPTWTPGDVIPPGKYDRESPSGPNRNNFLDVNAQWFLIVGMPIIGALLISSCVYCCVRGSKNKKKKRERARLAAAARATAEAEGVPDAT</sequence>
<comment type="caution">
    <text evidence="2">The sequence shown here is derived from an EMBL/GenBank/DDBJ whole genome shotgun (WGS) entry which is preliminary data.</text>
</comment>
<name>A0AAE0HNU2_9PEZI</name>
<dbReference type="GeneID" id="87840264"/>
<proteinExistence type="predicted"/>
<evidence type="ECO:0000256" key="1">
    <source>
        <dbReference type="SAM" id="Phobius"/>
    </source>
</evidence>
<protein>
    <submittedName>
        <fullName evidence="2">Uncharacterized protein</fullName>
    </submittedName>
</protein>
<dbReference type="Proteomes" id="UP001278766">
    <property type="component" value="Unassembled WGS sequence"/>
</dbReference>
<evidence type="ECO:0000313" key="2">
    <source>
        <dbReference type="EMBL" id="KAK3299622.1"/>
    </source>
</evidence>
<organism evidence="2 3">
    <name type="scientific">Chaetomium fimeti</name>
    <dbReference type="NCBI Taxonomy" id="1854472"/>
    <lineage>
        <taxon>Eukaryota</taxon>
        <taxon>Fungi</taxon>
        <taxon>Dikarya</taxon>
        <taxon>Ascomycota</taxon>
        <taxon>Pezizomycotina</taxon>
        <taxon>Sordariomycetes</taxon>
        <taxon>Sordariomycetidae</taxon>
        <taxon>Sordariales</taxon>
        <taxon>Chaetomiaceae</taxon>
        <taxon>Chaetomium</taxon>
    </lineage>
</organism>
<gene>
    <name evidence="2" type="ORF">B0H64DRAFT_389160</name>
</gene>
<keyword evidence="1" id="KW-0472">Membrane</keyword>
<reference evidence="2" key="2">
    <citation type="submission" date="2023-06" db="EMBL/GenBank/DDBJ databases">
        <authorList>
            <consortium name="Lawrence Berkeley National Laboratory"/>
            <person name="Haridas S."/>
            <person name="Hensen N."/>
            <person name="Bonometti L."/>
            <person name="Westerberg I."/>
            <person name="Brannstrom I.O."/>
            <person name="Guillou S."/>
            <person name="Cros-Aarteil S."/>
            <person name="Calhoun S."/>
            <person name="Kuo A."/>
            <person name="Mondo S."/>
            <person name="Pangilinan J."/>
            <person name="Riley R."/>
            <person name="Labutti K."/>
            <person name="Andreopoulos B."/>
            <person name="Lipzen A."/>
            <person name="Chen C."/>
            <person name="Yanf M."/>
            <person name="Daum C."/>
            <person name="Ng V."/>
            <person name="Clum A."/>
            <person name="Steindorff A."/>
            <person name="Ohm R."/>
            <person name="Martin F."/>
            <person name="Silar P."/>
            <person name="Natvig D."/>
            <person name="Lalanne C."/>
            <person name="Gautier V."/>
            <person name="Ament-Velasquez S.L."/>
            <person name="Kruys A."/>
            <person name="Hutchinson M.I."/>
            <person name="Powell A.J."/>
            <person name="Barry K."/>
            <person name="Miller A.N."/>
            <person name="Grigoriev I.V."/>
            <person name="Debuchy R."/>
            <person name="Gladieux P."/>
            <person name="Thoren M.H."/>
            <person name="Johannesson H."/>
        </authorList>
    </citation>
    <scope>NUCLEOTIDE SEQUENCE</scope>
    <source>
        <strain evidence="2">CBS 168.71</strain>
    </source>
</reference>
<evidence type="ECO:0000313" key="3">
    <source>
        <dbReference type="Proteomes" id="UP001278766"/>
    </source>
</evidence>
<dbReference type="EMBL" id="JAUEPN010000002">
    <property type="protein sequence ID" value="KAK3299622.1"/>
    <property type="molecule type" value="Genomic_DNA"/>
</dbReference>
<accession>A0AAE0HNU2</accession>
<keyword evidence="3" id="KW-1185">Reference proteome</keyword>
<keyword evidence="1" id="KW-1133">Transmembrane helix</keyword>
<dbReference type="AlphaFoldDB" id="A0AAE0HNU2"/>
<keyword evidence="1" id="KW-0812">Transmembrane</keyword>
<dbReference type="RefSeq" id="XP_062663136.1">
    <property type="nucleotide sequence ID" value="XM_062803316.1"/>
</dbReference>
<reference evidence="2" key="1">
    <citation type="journal article" date="2023" name="Mol. Phylogenet. Evol.">
        <title>Genome-scale phylogeny and comparative genomics of the fungal order Sordariales.</title>
        <authorList>
            <person name="Hensen N."/>
            <person name="Bonometti L."/>
            <person name="Westerberg I."/>
            <person name="Brannstrom I.O."/>
            <person name="Guillou S."/>
            <person name="Cros-Aarteil S."/>
            <person name="Calhoun S."/>
            <person name="Haridas S."/>
            <person name="Kuo A."/>
            <person name="Mondo S."/>
            <person name="Pangilinan J."/>
            <person name="Riley R."/>
            <person name="LaButti K."/>
            <person name="Andreopoulos B."/>
            <person name="Lipzen A."/>
            <person name="Chen C."/>
            <person name="Yan M."/>
            <person name="Daum C."/>
            <person name="Ng V."/>
            <person name="Clum A."/>
            <person name="Steindorff A."/>
            <person name="Ohm R.A."/>
            <person name="Martin F."/>
            <person name="Silar P."/>
            <person name="Natvig D.O."/>
            <person name="Lalanne C."/>
            <person name="Gautier V."/>
            <person name="Ament-Velasquez S.L."/>
            <person name="Kruys A."/>
            <person name="Hutchinson M.I."/>
            <person name="Powell A.J."/>
            <person name="Barry K."/>
            <person name="Miller A.N."/>
            <person name="Grigoriev I.V."/>
            <person name="Debuchy R."/>
            <person name="Gladieux P."/>
            <person name="Hiltunen Thoren M."/>
            <person name="Johannesson H."/>
        </authorList>
    </citation>
    <scope>NUCLEOTIDE SEQUENCE</scope>
    <source>
        <strain evidence="2">CBS 168.71</strain>
    </source>
</reference>
<feature type="transmembrane region" description="Helical" evidence="1">
    <location>
        <begin position="215"/>
        <end position="237"/>
    </location>
</feature>